<comment type="caution">
    <text evidence="10">The sequence shown here is derived from an EMBL/GenBank/DDBJ whole genome shotgun (WGS) entry which is preliminary data.</text>
</comment>
<feature type="transmembrane region" description="Helical" evidence="8">
    <location>
        <begin position="311"/>
        <end position="332"/>
    </location>
</feature>
<dbReference type="PANTHER" id="PTHR23501">
    <property type="entry name" value="MAJOR FACILITATOR SUPERFAMILY"/>
    <property type="match status" value="1"/>
</dbReference>
<dbReference type="OrthoDB" id="7375466at2"/>
<feature type="transmembrane region" description="Helical" evidence="8">
    <location>
        <begin position="276"/>
        <end position="299"/>
    </location>
</feature>
<keyword evidence="5 8" id="KW-0812">Transmembrane</keyword>
<feature type="transmembrane region" description="Helical" evidence="8">
    <location>
        <begin position="341"/>
        <end position="357"/>
    </location>
</feature>
<dbReference type="PROSITE" id="PS50850">
    <property type="entry name" value="MFS"/>
    <property type="match status" value="1"/>
</dbReference>
<keyword evidence="6 8" id="KW-1133">Transmembrane helix</keyword>
<dbReference type="SUPFAM" id="SSF103473">
    <property type="entry name" value="MFS general substrate transporter"/>
    <property type="match status" value="1"/>
</dbReference>
<dbReference type="PRINTS" id="PR01036">
    <property type="entry name" value="TCRTETB"/>
</dbReference>
<dbReference type="InterPro" id="IPR011701">
    <property type="entry name" value="MFS"/>
</dbReference>
<dbReference type="Pfam" id="PF07690">
    <property type="entry name" value="MFS_1"/>
    <property type="match status" value="1"/>
</dbReference>
<keyword evidence="7 8" id="KW-0472">Membrane</keyword>
<dbReference type="EMBL" id="REFW01000001">
    <property type="protein sequence ID" value="RMB61329.1"/>
    <property type="molecule type" value="Genomic_DNA"/>
</dbReference>
<evidence type="ECO:0000256" key="4">
    <source>
        <dbReference type="ARBA" id="ARBA00022475"/>
    </source>
</evidence>
<sequence length="697" mass="74495">MTKTPTAPTTAYKLSPQDRQVFIGLMIGMLVASVSQTIVGPAMPRIVADLGGIDHYSWVATAAMLTSAVSVPIMGKLSDLYGRRLFYIGGLAVFMLGSIVSGFSVSFEMLVAGRAIQGLGMGTIMPLSQTIIGDIIPPRQRGKYQGFMGAIFGVTSVAGPLAGGLITDNLGWRWNFFSTIPLGIVALFFVVRFLKLPHVQRKAKVDVWGILTLAPSLVMILLATSWGGTTYAWNSAVIISLFVLGGLGVVAFVFVEMKAEEPLLPLRLFRNSVFTAANIAAFSVSMVMFGATIYIPVYAQGVLGVSATDSGLILLPLMIGFILVGIGAGLLITRTGRYKEIMLLGVLTMFAGVWLMSRLDAESTQTQLSIAMVVLGIGLGASMQQYTLVVQNAVARRDLGIATASTQFFRNVGATVGIAVFGSLMTGGLAKAITSHLPPGVAEQMGDRVNNVGVGDVLDPSATAGLPPAVADAIRHGLADRLHIVFLAILPILVISFFATLAIKAMPLRDTISTPDEARREFLDTMSQSSGRSEVVPSLNHYDDEGARTRERVLALQMHLMVRESKRPERELLRRAITEIGEGKLENGQAVLERTATMLSSEDPADVAEAEKYAATLAKLASRKGGILSNGIRQDIAVRVAEGRDRTDVLSGYEDAVTDNYEAVDVTQLRAAANDLSTVLLLDLDVHAGRRPEPATR</sequence>
<feature type="transmembrane region" description="Helical" evidence="8">
    <location>
        <begin position="482"/>
        <end position="503"/>
    </location>
</feature>
<feature type="transmembrane region" description="Helical" evidence="8">
    <location>
        <begin position="111"/>
        <end position="132"/>
    </location>
</feature>
<dbReference type="PROSITE" id="PS00216">
    <property type="entry name" value="SUGAR_TRANSPORT_1"/>
    <property type="match status" value="1"/>
</dbReference>
<feature type="transmembrane region" description="Helical" evidence="8">
    <location>
        <begin position="369"/>
        <end position="388"/>
    </location>
</feature>
<dbReference type="InterPro" id="IPR005829">
    <property type="entry name" value="Sugar_transporter_CS"/>
</dbReference>
<gene>
    <name evidence="10" type="ORF">EAX62_01290</name>
</gene>
<dbReference type="CDD" id="cd17502">
    <property type="entry name" value="MFS_Azr1_MDR_like"/>
    <property type="match status" value="1"/>
</dbReference>
<dbReference type="RefSeq" id="WP_121899876.1">
    <property type="nucleotide sequence ID" value="NZ_REFW01000001.1"/>
</dbReference>
<dbReference type="FunFam" id="1.20.1720.10:FF:000004">
    <property type="entry name" value="EmrB/QacA family drug resistance transporter"/>
    <property type="match status" value="1"/>
</dbReference>
<dbReference type="Proteomes" id="UP000275256">
    <property type="component" value="Unassembled WGS sequence"/>
</dbReference>
<feature type="transmembrane region" description="Helical" evidence="8">
    <location>
        <begin position="55"/>
        <end position="73"/>
    </location>
</feature>
<feature type="transmembrane region" description="Helical" evidence="8">
    <location>
        <begin position="408"/>
        <end position="430"/>
    </location>
</feature>
<evidence type="ECO:0000313" key="10">
    <source>
        <dbReference type="EMBL" id="RMB61329.1"/>
    </source>
</evidence>
<evidence type="ECO:0000259" key="9">
    <source>
        <dbReference type="PROSITE" id="PS50850"/>
    </source>
</evidence>
<comment type="subcellular location">
    <subcellularLocation>
        <location evidence="1">Cell membrane</location>
        <topology evidence="1">Multi-pass membrane protein</topology>
    </subcellularLocation>
</comment>
<evidence type="ECO:0000256" key="2">
    <source>
        <dbReference type="ARBA" id="ARBA00007520"/>
    </source>
</evidence>
<dbReference type="GO" id="GO:0022857">
    <property type="term" value="F:transmembrane transporter activity"/>
    <property type="evidence" value="ECO:0007669"/>
    <property type="project" value="InterPro"/>
</dbReference>
<evidence type="ECO:0000313" key="11">
    <source>
        <dbReference type="Proteomes" id="UP000275256"/>
    </source>
</evidence>
<feature type="domain" description="Major facilitator superfamily (MFS) profile" evidence="9">
    <location>
        <begin position="21"/>
        <end position="508"/>
    </location>
</feature>
<feature type="transmembrane region" description="Helical" evidence="8">
    <location>
        <begin position="144"/>
        <end position="166"/>
    </location>
</feature>
<evidence type="ECO:0000256" key="6">
    <source>
        <dbReference type="ARBA" id="ARBA00022989"/>
    </source>
</evidence>
<evidence type="ECO:0000256" key="5">
    <source>
        <dbReference type="ARBA" id="ARBA00022692"/>
    </source>
</evidence>
<feature type="transmembrane region" description="Helical" evidence="8">
    <location>
        <begin position="232"/>
        <end position="255"/>
    </location>
</feature>
<evidence type="ECO:0000256" key="1">
    <source>
        <dbReference type="ARBA" id="ARBA00004651"/>
    </source>
</evidence>
<evidence type="ECO:0000256" key="8">
    <source>
        <dbReference type="SAM" id="Phobius"/>
    </source>
</evidence>
<feature type="transmembrane region" description="Helical" evidence="8">
    <location>
        <begin position="21"/>
        <end position="43"/>
    </location>
</feature>
<evidence type="ECO:0000256" key="7">
    <source>
        <dbReference type="ARBA" id="ARBA00023136"/>
    </source>
</evidence>
<accession>A0A3M0GJM8</accession>
<dbReference type="InterPro" id="IPR036259">
    <property type="entry name" value="MFS_trans_sf"/>
</dbReference>
<dbReference type="Gene3D" id="1.20.1250.20">
    <property type="entry name" value="MFS general substrate transporter like domains"/>
    <property type="match status" value="1"/>
</dbReference>
<keyword evidence="4" id="KW-1003">Cell membrane</keyword>
<keyword evidence="11" id="KW-1185">Reference proteome</keyword>
<keyword evidence="3" id="KW-0813">Transport</keyword>
<dbReference type="InterPro" id="IPR020846">
    <property type="entry name" value="MFS_dom"/>
</dbReference>
<protein>
    <submittedName>
        <fullName evidence="10">MFS transporter</fullName>
    </submittedName>
</protein>
<reference evidence="10 11" key="1">
    <citation type="submission" date="2018-10" db="EMBL/GenBank/DDBJ databases">
        <title>Tessaracoccus antarcticuss sp. nov., isolated from sediment.</title>
        <authorList>
            <person name="Zhou L.Y."/>
            <person name="Du Z.J."/>
        </authorList>
    </citation>
    <scope>NUCLEOTIDE SEQUENCE [LARGE SCALE GENOMIC DNA]</scope>
    <source>
        <strain evidence="10 11">JDX10</strain>
    </source>
</reference>
<feature type="transmembrane region" description="Helical" evidence="8">
    <location>
        <begin position="172"/>
        <end position="194"/>
    </location>
</feature>
<organism evidence="10 11">
    <name type="scientific">Tessaracoccus antarcticus</name>
    <dbReference type="NCBI Taxonomy" id="2479848"/>
    <lineage>
        <taxon>Bacteria</taxon>
        <taxon>Bacillati</taxon>
        <taxon>Actinomycetota</taxon>
        <taxon>Actinomycetes</taxon>
        <taxon>Propionibacteriales</taxon>
        <taxon>Propionibacteriaceae</taxon>
        <taxon>Tessaracoccus</taxon>
    </lineage>
</organism>
<comment type="similarity">
    <text evidence="2">Belongs to the major facilitator superfamily. TCR/Tet family.</text>
</comment>
<proteinExistence type="inferred from homology"/>
<evidence type="ECO:0000256" key="3">
    <source>
        <dbReference type="ARBA" id="ARBA00022448"/>
    </source>
</evidence>
<dbReference type="PANTHER" id="PTHR23501:SF197">
    <property type="entry name" value="COMD"/>
    <property type="match status" value="1"/>
</dbReference>
<dbReference type="Gene3D" id="1.20.1720.10">
    <property type="entry name" value="Multidrug resistance protein D"/>
    <property type="match status" value="1"/>
</dbReference>
<feature type="transmembrane region" description="Helical" evidence="8">
    <location>
        <begin position="85"/>
        <end position="105"/>
    </location>
</feature>
<feature type="transmembrane region" description="Helical" evidence="8">
    <location>
        <begin position="206"/>
        <end position="226"/>
    </location>
</feature>
<name>A0A3M0GJM8_9ACTN</name>
<dbReference type="GO" id="GO:0005886">
    <property type="term" value="C:plasma membrane"/>
    <property type="evidence" value="ECO:0007669"/>
    <property type="project" value="UniProtKB-SubCell"/>
</dbReference>
<dbReference type="AlphaFoldDB" id="A0A3M0GJM8"/>